<name>A0A3N0CDD8_9ACTN</name>
<proteinExistence type="predicted"/>
<evidence type="ECO:0000313" key="8">
    <source>
        <dbReference type="EMBL" id="RNL61013.1"/>
    </source>
</evidence>
<dbReference type="Proteomes" id="UP000267128">
    <property type="component" value="Unassembled WGS sequence"/>
</dbReference>
<keyword evidence="3" id="KW-0233">DNA recombination</keyword>
<accession>A0A3N0CDD8</accession>
<dbReference type="PANTHER" id="PTHR30349">
    <property type="entry name" value="PHAGE INTEGRASE-RELATED"/>
    <property type="match status" value="1"/>
</dbReference>
<keyword evidence="1" id="KW-0229">DNA integration</keyword>
<dbReference type="InterPro" id="IPR010998">
    <property type="entry name" value="Integrase_recombinase_N"/>
</dbReference>
<keyword evidence="9" id="KW-1185">Reference proteome</keyword>
<evidence type="ECO:0000256" key="3">
    <source>
        <dbReference type="ARBA" id="ARBA00023172"/>
    </source>
</evidence>
<dbReference type="InterPro" id="IPR013762">
    <property type="entry name" value="Integrase-like_cat_sf"/>
</dbReference>
<gene>
    <name evidence="8" type="ORF">EFK50_16635</name>
</gene>
<comment type="caution">
    <text evidence="8">The sequence shown here is derived from an EMBL/GenBank/DDBJ whole genome shotgun (WGS) entry which is preliminary data.</text>
</comment>
<dbReference type="Pfam" id="PF14659">
    <property type="entry name" value="Phage_int_SAM_3"/>
    <property type="match status" value="1"/>
</dbReference>
<dbReference type="RefSeq" id="WP_123228730.1">
    <property type="nucleotide sequence ID" value="NZ_RJSE01000008.1"/>
</dbReference>
<dbReference type="InterPro" id="IPR044068">
    <property type="entry name" value="CB"/>
</dbReference>
<dbReference type="EMBL" id="RJSE01000008">
    <property type="protein sequence ID" value="RNL61013.1"/>
    <property type="molecule type" value="Genomic_DNA"/>
</dbReference>
<evidence type="ECO:0000256" key="2">
    <source>
        <dbReference type="ARBA" id="ARBA00023125"/>
    </source>
</evidence>
<reference evidence="8 9" key="1">
    <citation type="submission" date="2018-11" db="EMBL/GenBank/DDBJ databases">
        <authorList>
            <person name="Li F."/>
        </authorList>
    </citation>
    <scope>NUCLEOTIDE SEQUENCE [LARGE SCALE GENOMIC DNA]</scope>
    <source>
        <strain evidence="8 9">Gsoil 097</strain>
    </source>
</reference>
<evidence type="ECO:0000313" key="9">
    <source>
        <dbReference type="Proteomes" id="UP000267128"/>
    </source>
</evidence>
<dbReference type="PROSITE" id="PS51900">
    <property type="entry name" value="CB"/>
    <property type="match status" value="1"/>
</dbReference>
<dbReference type="InterPro" id="IPR002104">
    <property type="entry name" value="Integrase_catalytic"/>
</dbReference>
<evidence type="ECO:0000256" key="5">
    <source>
        <dbReference type="SAM" id="MobiDB-lite"/>
    </source>
</evidence>
<evidence type="ECO:0000259" key="6">
    <source>
        <dbReference type="PROSITE" id="PS51898"/>
    </source>
</evidence>
<dbReference type="InterPro" id="IPR050090">
    <property type="entry name" value="Tyrosine_recombinase_XerCD"/>
</dbReference>
<dbReference type="SUPFAM" id="SSF56349">
    <property type="entry name" value="DNA breaking-rejoining enzymes"/>
    <property type="match status" value="1"/>
</dbReference>
<dbReference type="CDD" id="cd01189">
    <property type="entry name" value="INT_ICEBs1_C_like"/>
    <property type="match status" value="1"/>
</dbReference>
<evidence type="ECO:0000256" key="1">
    <source>
        <dbReference type="ARBA" id="ARBA00022908"/>
    </source>
</evidence>
<dbReference type="AlphaFoldDB" id="A0A3N0CDD8"/>
<dbReference type="PANTHER" id="PTHR30349:SF91">
    <property type="entry name" value="INTA PROTEIN"/>
    <property type="match status" value="1"/>
</dbReference>
<dbReference type="Gene3D" id="1.10.443.10">
    <property type="entry name" value="Intergrase catalytic core"/>
    <property type="match status" value="1"/>
</dbReference>
<feature type="domain" description="Core-binding (CB)" evidence="7">
    <location>
        <begin position="97"/>
        <end position="191"/>
    </location>
</feature>
<protein>
    <submittedName>
        <fullName evidence="8">Site-specific integrase</fullName>
    </submittedName>
</protein>
<dbReference type="Gene3D" id="1.10.150.130">
    <property type="match status" value="1"/>
</dbReference>
<dbReference type="OrthoDB" id="148546at2"/>
<dbReference type="Pfam" id="PF00589">
    <property type="entry name" value="Phage_integrase"/>
    <property type="match status" value="1"/>
</dbReference>
<feature type="domain" description="Tyr recombinase" evidence="6">
    <location>
        <begin position="214"/>
        <end position="411"/>
    </location>
</feature>
<keyword evidence="2 4" id="KW-0238">DNA-binding</keyword>
<dbReference type="InterPro" id="IPR004107">
    <property type="entry name" value="Integrase_SAM-like_N"/>
</dbReference>
<feature type="region of interest" description="Disordered" evidence="5">
    <location>
        <begin position="1"/>
        <end position="39"/>
    </location>
</feature>
<evidence type="ECO:0000256" key="4">
    <source>
        <dbReference type="PROSITE-ProRule" id="PRU01248"/>
    </source>
</evidence>
<dbReference type="GO" id="GO:0003677">
    <property type="term" value="F:DNA binding"/>
    <property type="evidence" value="ECO:0007669"/>
    <property type="project" value="UniProtKB-UniRule"/>
</dbReference>
<organism evidence="8 9">
    <name type="scientific">Nocardioides marmoriginsengisoli</name>
    <dbReference type="NCBI Taxonomy" id="661483"/>
    <lineage>
        <taxon>Bacteria</taxon>
        <taxon>Bacillati</taxon>
        <taxon>Actinomycetota</taxon>
        <taxon>Actinomycetes</taxon>
        <taxon>Propionibacteriales</taxon>
        <taxon>Nocardioidaceae</taxon>
        <taxon>Nocardioides</taxon>
    </lineage>
</organism>
<dbReference type="GO" id="GO:0015074">
    <property type="term" value="P:DNA integration"/>
    <property type="evidence" value="ECO:0007669"/>
    <property type="project" value="UniProtKB-KW"/>
</dbReference>
<dbReference type="GO" id="GO:0006310">
    <property type="term" value="P:DNA recombination"/>
    <property type="evidence" value="ECO:0007669"/>
    <property type="project" value="UniProtKB-KW"/>
</dbReference>
<dbReference type="InterPro" id="IPR011010">
    <property type="entry name" value="DNA_brk_join_enz"/>
</dbReference>
<dbReference type="PROSITE" id="PS51898">
    <property type="entry name" value="TYR_RECOMBINASE"/>
    <property type="match status" value="1"/>
</dbReference>
<evidence type="ECO:0000259" key="7">
    <source>
        <dbReference type="PROSITE" id="PS51900"/>
    </source>
</evidence>
<sequence length="426" mass="46805">MPTKKRTSGEGSIYQRHDRGCPATVDGPLNERTGKPTQVRPVHKCTGPWVGVLVTGYRDGKPVRKKVSATTRSAAAAKLDELKVRHKGNDLPEGRLLTVEAWLTHWLTQIVPRKAKPKTIVAYTTVVDGYLIPLLGHHRIDRLTPEHIDDAWDHLLEYGNPTLPESKRIPLSPNSVHHAHRVLARALKVALQRKKVKTNVAGSDSMDAPPLVESEIEPIPDEDVTKILAAAADDPYGARWSVALSLGLRPGEALGLRWENVDLAAGVLLVKEQLQRQAGKGLVLTAPKSASGVRSMVLPKTMLTALKAHKKLQSQARLAAGDQWHDSGLVFTLPNGKGVDSKVDGERWHRLLDKAEVKQRRLYDARHSAATLMLAQGVELRVAMALLGHSQVSVTMKYQHAVDKLKHDAAEKMEAGMWGQAKPTKQ</sequence>